<name>A0ACB8B9J9_9AGAM</name>
<reference evidence="1" key="1">
    <citation type="journal article" date="2021" name="New Phytol.">
        <title>Evolutionary innovations through gain and loss of genes in the ectomycorrhizal Boletales.</title>
        <authorList>
            <person name="Wu G."/>
            <person name="Miyauchi S."/>
            <person name="Morin E."/>
            <person name="Kuo A."/>
            <person name="Drula E."/>
            <person name="Varga T."/>
            <person name="Kohler A."/>
            <person name="Feng B."/>
            <person name="Cao Y."/>
            <person name="Lipzen A."/>
            <person name="Daum C."/>
            <person name="Hundley H."/>
            <person name="Pangilinan J."/>
            <person name="Johnson J."/>
            <person name="Barry K."/>
            <person name="LaButti K."/>
            <person name="Ng V."/>
            <person name="Ahrendt S."/>
            <person name="Min B."/>
            <person name="Choi I.G."/>
            <person name="Park H."/>
            <person name="Plett J.M."/>
            <person name="Magnuson J."/>
            <person name="Spatafora J.W."/>
            <person name="Nagy L.G."/>
            <person name="Henrissat B."/>
            <person name="Grigoriev I.V."/>
            <person name="Yang Z.L."/>
            <person name="Xu J."/>
            <person name="Martin F.M."/>
        </authorList>
    </citation>
    <scope>NUCLEOTIDE SEQUENCE</scope>
    <source>
        <strain evidence="1">KUC20120723A-06</strain>
    </source>
</reference>
<gene>
    <name evidence="1" type="ORF">BV22DRAFT_1106683</name>
</gene>
<evidence type="ECO:0000313" key="1">
    <source>
        <dbReference type="EMBL" id="KAH7922360.1"/>
    </source>
</evidence>
<evidence type="ECO:0000313" key="2">
    <source>
        <dbReference type="Proteomes" id="UP000790709"/>
    </source>
</evidence>
<accession>A0ACB8B9J9</accession>
<proteinExistence type="predicted"/>
<comment type="caution">
    <text evidence="1">The sequence shown here is derived from an EMBL/GenBank/DDBJ whole genome shotgun (WGS) entry which is preliminary data.</text>
</comment>
<dbReference type="Proteomes" id="UP000790709">
    <property type="component" value="Unassembled WGS sequence"/>
</dbReference>
<protein>
    <submittedName>
        <fullName evidence="1">Uncharacterized protein</fullName>
    </submittedName>
</protein>
<sequence length="801" mass="91724">MPCSPISPSVAITIDALEFYWVAHHRNPHFSIQGFVKTISDLHGVQFHRHLSRQFSIAYDLYLQIRASVDALVLEALQRDSSDWRLKNACPACTYTLEGEGPLTFKFLYAMDGNDSLKRVLRKFMDCEDDETAQSSELPTTQKVRGDRYLDRDFVEKFANSVNEDDEVAVEIETHLSQNNTDENPCAGRWKNMDDQGTKKSWGIFDETGLFLAVCRHGFSLVMADMVRSGERAKYPLAVVSKLLDTFGEDLGGGYDIGCQFKTTLDNSSIGARARSLRHTCLVPAFHGHAHRRLCQLLHLAVYIRGLGLEDLETCERTFSKSNALASSLRHASAFHRRQAIASYFEYNDDNEIYQNLSTFLHNNYKQALDILSDGKLTLAKLMKELDLLDESVFDRWLDEERAYLQGLQREPEVETLQMEYWQKLINMAKSRKDLDATNVGWNVSTPDNMSLGRDDIRSTAKSETARRHAQENYDRDLQVVQGLEARLEITQRWAPGDAEWQSTAKLVANRKYQRALDTLESLIVARIFELTKMNQSGTGYKMRKHIGKALQTRSAAIRTALERYNVVAQAMTPPRPKLEWDKVVEYAFLADFDLLRDTREDISQRPWATPKARRAMDLYFKMQCAQEEIDHLNIEIRRLTTYIQDEDRYLRVCEDQLKDSHPALAHQVALRRGVHACFNGHHLQHLNDISKLRGFSGTLAPGKSTRTGPGDTRMDVDIPTTPLERPGASSVDSDNLEDLEEEEGDDVDVEEISQASRTFSLSLRMPEGLERYCSSSMYECLHMRYVYTQYTIMNKLQKIR</sequence>
<keyword evidence="2" id="KW-1185">Reference proteome</keyword>
<dbReference type="EMBL" id="MU266488">
    <property type="protein sequence ID" value="KAH7922360.1"/>
    <property type="molecule type" value="Genomic_DNA"/>
</dbReference>
<organism evidence="1 2">
    <name type="scientific">Leucogyrophana mollusca</name>
    <dbReference type="NCBI Taxonomy" id="85980"/>
    <lineage>
        <taxon>Eukaryota</taxon>
        <taxon>Fungi</taxon>
        <taxon>Dikarya</taxon>
        <taxon>Basidiomycota</taxon>
        <taxon>Agaricomycotina</taxon>
        <taxon>Agaricomycetes</taxon>
        <taxon>Agaricomycetidae</taxon>
        <taxon>Boletales</taxon>
        <taxon>Boletales incertae sedis</taxon>
        <taxon>Leucogyrophana</taxon>
    </lineage>
</organism>